<evidence type="ECO:0000313" key="2">
    <source>
        <dbReference type="EMBL" id="MFC4299604.1"/>
    </source>
</evidence>
<sequence>MTALTGAMLLALAGCQTAPGTRSTAQGKTEPPAAAAPTQTRAVGTQHAITENRQALDLRVFLADTRSRPDWTPVTLKPSGVLYVQPTAVISRSDLMGIQSATDQKGDGILVLILNDEGLKKMRAATTANPGLRLALVVGHTMLAAPGYASPITQQKLAFGVGSAHNAELAARSVAGVDATSPAGGF</sequence>
<feature type="region of interest" description="Disordered" evidence="1">
    <location>
        <begin position="19"/>
        <end position="39"/>
    </location>
</feature>
<dbReference type="EMBL" id="JBHSDY010000010">
    <property type="protein sequence ID" value="MFC4299604.1"/>
    <property type="molecule type" value="Genomic_DNA"/>
</dbReference>
<name>A0ABV8S257_9BURK</name>
<dbReference type="RefSeq" id="WP_376814112.1">
    <property type="nucleotide sequence ID" value="NZ_JBHSDY010000010.1"/>
</dbReference>
<accession>A0ABV8S257</accession>
<evidence type="ECO:0000256" key="1">
    <source>
        <dbReference type="SAM" id="MobiDB-lite"/>
    </source>
</evidence>
<comment type="caution">
    <text evidence="2">The sequence shown here is derived from an EMBL/GenBank/DDBJ whole genome shotgun (WGS) entry which is preliminary data.</text>
</comment>
<protein>
    <recommendedName>
        <fullName evidence="4">Preprotein translocase subunit SecD</fullName>
    </recommendedName>
</protein>
<proteinExistence type="predicted"/>
<evidence type="ECO:0008006" key="4">
    <source>
        <dbReference type="Google" id="ProtNLM"/>
    </source>
</evidence>
<dbReference type="Proteomes" id="UP001595756">
    <property type="component" value="Unassembled WGS sequence"/>
</dbReference>
<keyword evidence="3" id="KW-1185">Reference proteome</keyword>
<gene>
    <name evidence="2" type="ORF">ACFO0J_16295</name>
</gene>
<dbReference type="Gene3D" id="3.30.1360.200">
    <property type="match status" value="1"/>
</dbReference>
<reference evidence="3" key="1">
    <citation type="journal article" date="2019" name="Int. J. Syst. Evol. Microbiol.">
        <title>The Global Catalogue of Microorganisms (GCM) 10K type strain sequencing project: providing services to taxonomists for standard genome sequencing and annotation.</title>
        <authorList>
            <consortium name="The Broad Institute Genomics Platform"/>
            <consortium name="The Broad Institute Genome Sequencing Center for Infectious Disease"/>
            <person name="Wu L."/>
            <person name="Ma J."/>
        </authorList>
    </citation>
    <scope>NUCLEOTIDE SEQUENCE [LARGE SCALE GENOMIC DNA]</scope>
    <source>
        <strain evidence="3">CGMCC 1.19029</strain>
    </source>
</reference>
<evidence type="ECO:0000313" key="3">
    <source>
        <dbReference type="Proteomes" id="UP001595756"/>
    </source>
</evidence>
<organism evidence="2 3">
    <name type="scientific">Castellaniella hirudinis</name>
    <dbReference type="NCBI Taxonomy" id="1144617"/>
    <lineage>
        <taxon>Bacteria</taxon>
        <taxon>Pseudomonadati</taxon>
        <taxon>Pseudomonadota</taxon>
        <taxon>Betaproteobacteria</taxon>
        <taxon>Burkholderiales</taxon>
        <taxon>Alcaligenaceae</taxon>
        <taxon>Castellaniella</taxon>
    </lineage>
</organism>